<dbReference type="InterPro" id="IPR000454">
    <property type="entry name" value="ATP_synth_F0_csu"/>
</dbReference>
<dbReference type="Gene3D" id="1.20.20.10">
    <property type="entry name" value="F1F0 ATP synthase subunit C"/>
    <property type="match status" value="1"/>
</dbReference>
<comment type="function">
    <text evidence="12 13">F(1)F(0) ATP synthase produces ATP from ADP in the presence of a proton or sodium gradient. F-type ATPases consist of two structural domains, F(1) containing the extramembraneous catalytic core and F(0) containing the membrane proton channel, linked together by a central stalk and a peripheral stalk. During catalysis, ATP synthesis in the catalytic domain of F(1) is coupled via a rotary mechanism of the central stalk subunits to proton translocation.</text>
</comment>
<name>A0ABR7F1Q4_9FIRM</name>
<keyword evidence="3 13" id="KW-0813">Transport</keyword>
<dbReference type="PANTHER" id="PTHR10031:SF0">
    <property type="entry name" value="ATPASE PROTEIN 9"/>
    <property type="match status" value="1"/>
</dbReference>
<dbReference type="EMBL" id="JACOOZ010000002">
    <property type="protein sequence ID" value="MBC5667152.1"/>
    <property type="molecule type" value="Genomic_DNA"/>
</dbReference>
<proteinExistence type="inferred from homology"/>
<evidence type="ECO:0000256" key="7">
    <source>
        <dbReference type="ARBA" id="ARBA00022989"/>
    </source>
</evidence>
<feature type="domain" description="V-ATPase proteolipid subunit C-like" evidence="14">
    <location>
        <begin position="9"/>
        <end position="71"/>
    </location>
</feature>
<keyword evidence="9 13" id="KW-0446">Lipid-binding</keyword>
<dbReference type="InterPro" id="IPR005953">
    <property type="entry name" value="ATP_synth_csu_bac/chlpt"/>
</dbReference>
<evidence type="ECO:0000256" key="10">
    <source>
        <dbReference type="ARBA" id="ARBA00023136"/>
    </source>
</evidence>
<dbReference type="PROSITE" id="PS00605">
    <property type="entry name" value="ATPASE_C"/>
    <property type="match status" value="1"/>
</dbReference>
<keyword evidence="6 13" id="KW-0375">Hydrogen ion transport</keyword>
<evidence type="ECO:0000256" key="6">
    <source>
        <dbReference type="ARBA" id="ARBA00022781"/>
    </source>
</evidence>
<dbReference type="NCBIfam" id="TIGR01260">
    <property type="entry name" value="ATP_synt_c"/>
    <property type="match status" value="1"/>
</dbReference>
<evidence type="ECO:0000256" key="4">
    <source>
        <dbReference type="ARBA" id="ARBA00022547"/>
    </source>
</evidence>
<comment type="subcellular location">
    <subcellularLocation>
        <location evidence="13">Cell membrane</location>
        <topology evidence="13">Multi-pass membrane protein</topology>
    </subcellularLocation>
    <subcellularLocation>
        <location evidence="1">Membrane</location>
        <topology evidence="1">Multi-pass membrane protein</topology>
    </subcellularLocation>
</comment>
<dbReference type="HAMAP" id="MF_01396">
    <property type="entry name" value="ATP_synth_c_bact"/>
    <property type="match status" value="1"/>
</dbReference>
<gene>
    <name evidence="13 15" type="primary">atpE</name>
    <name evidence="15" type="ORF">H8S00_04035</name>
</gene>
<feature type="site" description="Reversibly protonated during proton transport" evidence="13">
    <location>
        <position position="58"/>
    </location>
</feature>
<reference evidence="15 16" key="1">
    <citation type="submission" date="2020-08" db="EMBL/GenBank/DDBJ databases">
        <title>Genome public.</title>
        <authorList>
            <person name="Liu C."/>
            <person name="Sun Q."/>
        </authorList>
    </citation>
    <scope>NUCLEOTIDE SEQUENCE [LARGE SCALE GENOMIC DNA]</scope>
    <source>
        <strain evidence="15 16">BX4</strain>
    </source>
</reference>
<evidence type="ECO:0000256" key="5">
    <source>
        <dbReference type="ARBA" id="ARBA00022692"/>
    </source>
</evidence>
<keyword evidence="7 13" id="KW-1133">Transmembrane helix</keyword>
<evidence type="ECO:0000256" key="1">
    <source>
        <dbReference type="ARBA" id="ARBA00004141"/>
    </source>
</evidence>
<keyword evidence="4 13" id="KW-0138">CF(0)</keyword>
<dbReference type="PRINTS" id="PR00124">
    <property type="entry name" value="ATPASEC"/>
</dbReference>
<comment type="similarity">
    <text evidence="2 13">Belongs to the ATPase C chain family.</text>
</comment>
<keyword evidence="16" id="KW-1185">Reference proteome</keyword>
<evidence type="ECO:0000256" key="2">
    <source>
        <dbReference type="ARBA" id="ARBA00006704"/>
    </source>
</evidence>
<keyword evidence="13" id="KW-1003">Cell membrane</keyword>
<keyword evidence="8 13" id="KW-0406">Ion transport</keyword>
<dbReference type="InterPro" id="IPR020537">
    <property type="entry name" value="ATP_synth_F0_csu_DDCD_BS"/>
</dbReference>
<dbReference type="InterPro" id="IPR035921">
    <property type="entry name" value="F/V-ATP_Csub_sf"/>
</dbReference>
<evidence type="ECO:0000313" key="16">
    <source>
        <dbReference type="Proteomes" id="UP000597877"/>
    </source>
</evidence>
<keyword evidence="5 13" id="KW-0812">Transmembrane</keyword>
<dbReference type="PANTHER" id="PTHR10031">
    <property type="entry name" value="ATP SYNTHASE LIPID-BINDING PROTEIN, MITOCHONDRIAL"/>
    <property type="match status" value="1"/>
</dbReference>
<dbReference type="RefSeq" id="WP_021952726.1">
    <property type="nucleotide sequence ID" value="NZ_JACOOZ010000002.1"/>
</dbReference>
<evidence type="ECO:0000313" key="15">
    <source>
        <dbReference type="EMBL" id="MBC5667152.1"/>
    </source>
</evidence>
<dbReference type="InterPro" id="IPR038662">
    <property type="entry name" value="ATP_synth_F0_csu_sf"/>
</dbReference>
<evidence type="ECO:0000256" key="11">
    <source>
        <dbReference type="ARBA" id="ARBA00023310"/>
    </source>
</evidence>
<evidence type="ECO:0000259" key="14">
    <source>
        <dbReference type="Pfam" id="PF00137"/>
    </source>
</evidence>
<organism evidence="15 16">
    <name type="scientific">Eubacterium segne</name>
    <dbReference type="NCBI Taxonomy" id="2763045"/>
    <lineage>
        <taxon>Bacteria</taxon>
        <taxon>Bacillati</taxon>
        <taxon>Bacillota</taxon>
        <taxon>Clostridia</taxon>
        <taxon>Eubacteriales</taxon>
        <taxon>Eubacteriaceae</taxon>
        <taxon>Eubacterium</taxon>
    </lineage>
</organism>
<evidence type="ECO:0000256" key="3">
    <source>
        <dbReference type="ARBA" id="ARBA00022448"/>
    </source>
</evidence>
<keyword evidence="11 13" id="KW-0066">ATP synthesis</keyword>
<evidence type="ECO:0000256" key="13">
    <source>
        <dbReference type="HAMAP-Rule" id="MF_01396"/>
    </source>
</evidence>
<evidence type="ECO:0000256" key="12">
    <source>
        <dbReference type="ARBA" id="ARBA00025198"/>
    </source>
</evidence>
<dbReference type="Pfam" id="PF00137">
    <property type="entry name" value="ATP-synt_C"/>
    <property type="match status" value="1"/>
</dbReference>
<evidence type="ECO:0000256" key="9">
    <source>
        <dbReference type="ARBA" id="ARBA00023121"/>
    </source>
</evidence>
<comment type="function">
    <text evidence="13">Key component of the F(0) channel; it plays a direct role in translocation across the membrane. A homomeric c-ring of between 10-14 subunits forms the central stalk rotor element with the F(1) delta and epsilon subunits.</text>
</comment>
<feature type="transmembrane region" description="Helical" evidence="13">
    <location>
        <begin position="50"/>
        <end position="75"/>
    </location>
</feature>
<dbReference type="SUPFAM" id="SSF81333">
    <property type="entry name" value="F1F0 ATP synthase subunit C"/>
    <property type="match status" value="1"/>
</dbReference>
<protein>
    <recommendedName>
        <fullName evidence="13">ATP synthase subunit c</fullName>
    </recommendedName>
    <alternativeName>
        <fullName evidence="13">ATP synthase F(0) sector subunit c</fullName>
    </alternativeName>
    <alternativeName>
        <fullName evidence="13">F-type ATPase subunit c</fullName>
        <shortName evidence="13">F-ATPase subunit c</shortName>
    </alternativeName>
    <alternativeName>
        <fullName evidence="13">Lipid-binding protein</fullName>
    </alternativeName>
</protein>
<dbReference type="InterPro" id="IPR002379">
    <property type="entry name" value="ATPase_proteolipid_c-like_dom"/>
</dbReference>
<keyword evidence="10 13" id="KW-0472">Membrane</keyword>
<comment type="caution">
    <text evidence="15">The sequence shown here is derived from an EMBL/GenBank/DDBJ whole genome shotgun (WGS) entry which is preliminary data.</text>
</comment>
<dbReference type="Proteomes" id="UP000597877">
    <property type="component" value="Unassembled WGS sequence"/>
</dbReference>
<evidence type="ECO:0000256" key="8">
    <source>
        <dbReference type="ARBA" id="ARBA00023065"/>
    </source>
</evidence>
<sequence length="76" mass="7425">MSTSLLVAIGAGVAVLTGIGAGIGIGKATASACDAIARQPEAEGKISKSLLLGCALAEATAIYGFVIALLIILLLK</sequence>
<accession>A0ABR7F1Q4</accession>
<comment type="caution">
    <text evidence="13">Lacks conserved residue(s) required for the propagation of feature annotation.</text>
</comment>